<evidence type="ECO:0000256" key="6">
    <source>
        <dbReference type="ARBA" id="ARBA00023002"/>
    </source>
</evidence>
<dbReference type="GO" id="GO:0045454">
    <property type="term" value="P:cell redox homeostasis"/>
    <property type="evidence" value="ECO:0007669"/>
    <property type="project" value="TreeGrafter"/>
</dbReference>
<evidence type="ECO:0000256" key="7">
    <source>
        <dbReference type="ARBA" id="ARBA00023157"/>
    </source>
</evidence>
<keyword evidence="7" id="KW-1015">Disulfide bond</keyword>
<keyword evidence="6" id="KW-0560">Oxidoreductase</keyword>
<reference evidence="16 18" key="1">
    <citation type="submission" date="2015-02" db="EMBL/GenBank/DDBJ databases">
        <authorList>
            <person name="Chooi Y.-H."/>
        </authorList>
    </citation>
    <scope>NUCLEOTIDE SEQUENCE [LARGE SCALE GENOMIC DNA]</scope>
    <source>
        <strain evidence="16">E3</strain>
    </source>
</reference>
<dbReference type="EC" id="1.11.1.24" evidence="3"/>
<gene>
    <name evidence="16" type="ORF">PBRA_005661</name>
    <name evidence="17" type="ORF">PLBR_LOCUS8253</name>
</gene>
<dbReference type="Pfam" id="PF00578">
    <property type="entry name" value="AhpC-TSA"/>
    <property type="match status" value="1"/>
</dbReference>
<evidence type="ECO:0000313" key="16">
    <source>
        <dbReference type="EMBL" id="CEO97057.1"/>
    </source>
</evidence>
<dbReference type="PANTHER" id="PTHR42801:SF23">
    <property type="entry name" value="PEROXIREDOXIN DOT5"/>
    <property type="match status" value="1"/>
</dbReference>
<dbReference type="GO" id="GO:0034599">
    <property type="term" value="P:cellular response to oxidative stress"/>
    <property type="evidence" value="ECO:0007669"/>
    <property type="project" value="UniProtKB-ARBA"/>
</dbReference>
<dbReference type="InterPro" id="IPR013766">
    <property type="entry name" value="Thioredoxin_domain"/>
</dbReference>
<keyword evidence="5" id="KW-0049">Antioxidant</keyword>
<keyword evidence="8" id="KW-0539">Nucleus</keyword>
<proteinExistence type="inferred from homology"/>
<dbReference type="PANTHER" id="PTHR42801">
    <property type="entry name" value="THIOREDOXIN-DEPENDENT PEROXIDE REDUCTASE"/>
    <property type="match status" value="1"/>
</dbReference>
<dbReference type="PROSITE" id="PS51352">
    <property type="entry name" value="THIOREDOXIN_2"/>
    <property type="match status" value="1"/>
</dbReference>
<evidence type="ECO:0000256" key="13">
    <source>
        <dbReference type="ARBA" id="ARBA00077538"/>
    </source>
</evidence>
<dbReference type="SUPFAM" id="SSF52833">
    <property type="entry name" value="Thioredoxin-like"/>
    <property type="match status" value="1"/>
</dbReference>
<dbReference type="GO" id="GO:0005737">
    <property type="term" value="C:cytoplasm"/>
    <property type="evidence" value="ECO:0007669"/>
    <property type="project" value="TreeGrafter"/>
</dbReference>
<dbReference type="EMBL" id="CDSF01000078">
    <property type="protein sequence ID" value="CEO97057.1"/>
    <property type="molecule type" value="Genomic_DNA"/>
</dbReference>
<keyword evidence="18" id="KW-1185">Reference proteome</keyword>
<sequence>MTKRNAAAPANGDGAAAPAKTIAKRQAERGGRRPTGAALSIGDRVPAIDLVTDAGDVVSTTSLTSDGPIVIFLYPRANTPGCTRQACGFRDHADDWARAGYTVFGLSADSPTTQARWKAKHNLGYTLLTDKERALIKALGAHKPPASITRSHVVIGQGGVIEDVQVGVRPEQSVQVALDKVTAST</sequence>
<evidence type="ECO:0000256" key="3">
    <source>
        <dbReference type="ARBA" id="ARBA00013017"/>
    </source>
</evidence>
<comment type="subcellular location">
    <subcellularLocation>
        <location evidence="1">Nucleus</location>
    </subcellularLocation>
</comment>
<dbReference type="Proteomes" id="UP000290189">
    <property type="component" value="Unassembled WGS sequence"/>
</dbReference>
<dbReference type="GO" id="GO:0008379">
    <property type="term" value="F:thioredoxin peroxidase activity"/>
    <property type="evidence" value="ECO:0007669"/>
    <property type="project" value="TreeGrafter"/>
</dbReference>
<evidence type="ECO:0000256" key="2">
    <source>
        <dbReference type="ARBA" id="ARBA00011245"/>
    </source>
</evidence>
<feature type="region of interest" description="Disordered" evidence="14">
    <location>
        <begin position="1"/>
        <end position="38"/>
    </location>
</feature>
<evidence type="ECO:0000313" key="18">
    <source>
        <dbReference type="Proteomes" id="UP000039324"/>
    </source>
</evidence>
<keyword evidence="9" id="KW-0676">Redox-active center</keyword>
<comment type="similarity">
    <text evidence="11">Belongs to the peroxiredoxin family. BCP/PrxQ subfamily.</text>
</comment>
<keyword evidence="4" id="KW-0575">Peroxidase</keyword>
<evidence type="ECO:0000256" key="9">
    <source>
        <dbReference type="ARBA" id="ARBA00023284"/>
    </source>
</evidence>
<accession>A0A0G4IPC5</accession>
<evidence type="ECO:0000256" key="11">
    <source>
        <dbReference type="ARBA" id="ARBA00038489"/>
    </source>
</evidence>
<dbReference type="InterPro" id="IPR050924">
    <property type="entry name" value="Peroxiredoxin_BCP/PrxQ"/>
</dbReference>
<dbReference type="Gene3D" id="3.40.30.10">
    <property type="entry name" value="Glutaredoxin"/>
    <property type="match status" value="1"/>
</dbReference>
<evidence type="ECO:0000256" key="5">
    <source>
        <dbReference type="ARBA" id="ARBA00022862"/>
    </source>
</evidence>
<dbReference type="EMBL" id="OVEO01000016">
    <property type="protein sequence ID" value="SPR01038.1"/>
    <property type="molecule type" value="Genomic_DNA"/>
</dbReference>
<dbReference type="InterPro" id="IPR036249">
    <property type="entry name" value="Thioredoxin-like_sf"/>
</dbReference>
<feature type="compositionally biased region" description="Low complexity" evidence="14">
    <location>
        <begin position="1"/>
        <end position="19"/>
    </location>
</feature>
<dbReference type="CDD" id="cd03017">
    <property type="entry name" value="PRX_BCP"/>
    <property type="match status" value="1"/>
</dbReference>
<dbReference type="Proteomes" id="UP000039324">
    <property type="component" value="Unassembled WGS sequence"/>
</dbReference>
<evidence type="ECO:0000256" key="12">
    <source>
        <dbReference type="ARBA" id="ARBA00049091"/>
    </source>
</evidence>
<evidence type="ECO:0000256" key="14">
    <source>
        <dbReference type="SAM" id="MobiDB-lite"/>
    </source>
</evidence>
<dbReference type="FunFam" id="3.40.30.10:FF:000157">
    <property type="entry name" value="DOT5p Nuclear thiol peroxidase"/>
    <property type="match status" value="1"/>
</dbReference>
<feature type="domain" description="Thioredoxin" evidence="15">
    <location>
        <begin position="39"/>
        <end position="183"/>
    </location>
</feature>
<organism evidence="16 18">
    <name type="scientific">Plasmodiophora brassicae</name>
    <name type="common">Clubroot disease agent</name>
    <dbReference type="NCBI Taxonomy" id="37360"/>
    <lineage>
        <taxon>Eukaryota</taxon>
        <taxon>Sar</taxon>
        <taxon>Rhizaria</taxon>
        <taxon>Endomyxa</taxon>
        <taxon>Phytomyxea</taxon>
        <taxon>Plasmodiophorida</taxon>
        <taxon>Plasmodiophoridae</taxon>
        <taxon>Plasmodiophora</taxon>
    </lineage>
</organism>
<evidence type="ECO:0000259" key="15">
    <source>
        <dbReference type="PROSITE" id="PS51352"/>
    </source>
</evidence>
<dbReference type="InterPro" id="IPR000866">
    <property type="entry name" value="AhpC/TSA"/>
</dbReference>
<reference evidence="17 19" key="2">
    <citation type="submission" date="2018-03" db="EMBL/GenBank/DDBJ databases">
        <authorList>
            <person name="Fogelqvist J."/>
        </authorList>
    </citation>
    <scope>NUCLEOTIDE SEQUENCE [LARGE SCALE GENOMIC DNA]</scope>
</reference>
<evidence type="ECO:0000313" key="17">
    <source>
        <dbReference type="EMBL" id="SPR01038.1"/>
    </source>
</evidence>
<evidence type="ECO:0000256" key="4">
    <source>
        <dbReference type="ARBA" id="ARBA00022559"/>
    </source>
</evidence>
<keyword evidence="17" id="KW-0496">Mitochondrion</keyword>
<comment type="subunit">
    <text evidence="2">Monomer.</text>
</comment>
<evidence type="ECO:0000256" key="8">
    <source>
        <dbReference type="ARBA" id="ARBA00023242"/>
    </source>
</evidence>
<geneLocation type="mitochondrion" evidence="17"/>
<protein>
    <recommendedName>
        <fullName evidence="3">thioredoxin-dependent peroxiredoxin</fullName>
        <ecNumber evidence="3">1.11.1.24</ecNumber>
    </recommendedName>
    <alternativeName>
        <fullName evidence="13">Nuclear thiol peroxidase</fullName>
    </alternativeName>
    <alternativeName>
        <fullName evidence="10">Thioredoxin peroxidase</fullName>
    </alternativeName>
</protein>
<evidence type="ECO:0000313" key="19">
    <source>
        <dbReference type="Proteomes" id="UP000290189"/>
    </source>
</evidence>
<dbReference type="GO" id="GO:0005634">
    <property type="term" value="C:nucleus"/>
    <property type="evidence" value="ECO:0007669"/>
    <property type="project" value="UniProtKB-SubCell"/>
</dbReference>
<evidence type="ECO:0000256" key="1">
    <source>
        <dbReference type="ARBA" id="ARBA00004123"/>
    </source>
</evidence>
<dbReference type="AlphaFoldDB" id="A0A0G4IPC5"/>
<comment type="catalytic activity">
    <reaction evidence="12">
        <text>a hydroperoxide + [thioredoxin]-dithiol = an alcohol + [thioredoxin]-disulfide + H2O</text>
        <dbReference type="Rhea" id="RHEA:62620"/>
        <dbReference type="Rhea" id="RHEA-COMP:10698"/>
        <dbReference type="Rhea" id="RHEA-COMP:10700"/>
        <dbReference type="ChEBI" id="CHEBI:15377"/>
        <dbReference type="ChEBI" id="CHEBI:29950"/>
        <dbReference type="ChEBI" id="CHEBI:30879"/>
        <dbReference type="ChEBI" id="CHEBI:35924"/>
        <dbReference type="ChEBI" id="CHEBI:50058"/>
        <dbReference type="EC" id="1.11.1.24"/>
    </reaction>
</comment>
<dbReference type="STRING" id="37360.A0A0G4IPC5"/>
<dbReference type="OrthoDB" id="338622at2759"/>
<evidence type="ECO:0000256" key="10">
    <source>
        <dbReference type="ARBA" id="ARBA00032824"/>
    </source>
</evidence>
<dbReference type="OMA" id="CTNQVCL"/>
<name>A0A0G4IPC5_PLABS</name>